<evidence type="ECO:0000313" key="2">
    <source>
        <dbReference type="EMBL" id="KAK7865272.1"/>
    </source>
</evidence>
<reference evidence="2 3" key="1">
    <citation type="submission" date="2024-03" db="EMBL/GenBank/DDBJ databases">
        <title>The genome assembly and annotation of the cricket Gryllus longicercus Weissman &amp; Gray.</title>
        <authorList>
            <person name="Szrajer S."/>
            <person name="Gray D."/>
            <person name="Ylla G."/>
        </authorList>
    </citation>
    <scope>NUCLEOTIDE SEQUENCE [LARGE SCALE GENOMIC DNA]</scope>
    <source>
        <strain evidence="2">DAG 2021-001</strain>
        <tissue evidence="2">Whole body minus gut</tissue>
    </source>
</reference>
<keyword evidence="1" id="KW-0472">Membrane</keyword>
<sequence>MRIPTVQKCCCGCNLRLGSAIIGVLFFLSGLSQLITYSVQADNAEQNGEGDNKATYIVSAVLAAIMMLSTGLLLLGVHKEREGLLKPWLIIYSILAGIAILVSIIGAIVAFAIAEAVIGAALLITGIILLLVYGYCLVVVYSYYLSLSGIQPGTV</sequence>
<feature type="transmembrane region" description="Helical" evidence="1">
    <location>
        <begin position="89"/>
        <end position="114"/>
    </location>
</feature>
<gene>
    <name evidence="2" type="ORF">R5R35_012569</name>
</gene>
<keyword evidence="1" id="KW-1133">Transmembrane helix</keyword>
<evidence type="ECO:0000313" key="3">
    <source>
        <dbReference type="Proteomes" id="UP001378592"/>
    </source>
</evidence>
<feature type="transmembrane region" description="Helical" evidence="1">
    <location>
        <begin position="12"/>
        <end position="35"/>
    </location>
</feature>
<dbReference type="PANTHER" id="PTHR36694">
    <property type="entry name" value="PASIFLORA 1, ISOFORM A-RELATED"/>
    <property type="match status" value="1"/>
</dbReference>
<evidence type="ECO:0000256" key="1">
    <source>
        <dbReference type="SAM" id="Phobius"/>
    </source>
</evidence>
<dbReference type="AlphaFoldDB" id="A0AAN9Z758"/>
<protein>
    <submittedName>
        <fullName evidence="2">Uncharacterized protein</fullName>
    </submittedName>
</protein>
<dbReference type="InterPro" id="IPR031720">
    <property type="entry name" value="DUF4728"/>
</dbReference>
<dbReference type="Proteomes" id="UP001378592">
    <property type="component" value="Unassembled WGS sequence"/>
</dbReference>
<proteinExistence type="predicted"/>
<name>A0AAN9Z758_9ORTH</name>
<accession>A0AAN9Z758</accession>
<keyword evidence="3" id="KW-1185">Reference proteome</keyword>
<dbReference type="Pfam" id="PF15860">
    <property type="entry name" value="DUF4728"/>
    <property type="match status" value="1"/>
</dbReference>
<feature type="transmembrane region" description="Helical" evidence="1">
    <location>
        <begin position="55"/>
        <end position="77"/>
    </location>
</feature>
<keyword evidence="1" id="KW-0812">Transmembrane</keyword>
<dbReference type="PANTHER" id="PTHR36694:SF11">
    <property type="entry name" value="LP21121P-RELATED"/>
    <property type="match status" value="1"/>
</dbReference>
<feature type="transmembrane region" description="Helical" evidence="1">
    <location>
        <begin position="120"/>
        <end position="144"/>
    </location>
</feature>
<organism evidence="2 3">
    <name type="scientific">Gryllus longicercus</name>
    <dbReference type="NCBI Taxonomy" id="2509291"/>
    <lineage>
        <taxon>Eukaryota</taxon>
        <taxon>Metazoa</taxon>
        <taxon>Ecdysozoa</taxon>
        <taxon>Arthropoda</taxon>
        <taxon>Hexapoda</taxon>
        <taxon>Insecta</taxon>
        <taxon>Pterygota</taxon>
        <taxon>Neoptera</taxon>
        <taxon>Polyneoptera</taxon>
        <taxon>Orthoptera</taxon>
        <taxon>Ensifera</taxon>
        <taxon>Gryllidea</taxon>
        <taxon>Grylloidea</taxon>
        <taxon>Gryllidae</taxon>
        <taxon>Gryllinae</taxon>
        <taxon>Gryllus</taxon>
    </lineage>
</organism>
<dbReference type="EMBL" id="JAZDUA010000181">
    <property type="protein sequence ID" value="KAK7865272.1"/>
    <property type="molecule type" value="Genomic_DNA"/>
</dbReference>
<comment type="caution">
    <text evidence="2">The sequence shown here is derived from an EMBL/GenBank/DDBJ whole genome shotgun (WGS) entry which is preliminary data.</text>
</comment>